<evidence type="ECO:0000313" key="1">
    <source>
        <dbReference type="EMBL" id="SVB60066.1"/>
    </source>
</evidence>
<evidence type="ECO:0008006" key="2">
    <source>
        <dbReference type="Google" id="ProtNLM"/>
    </source>
</evidence>
<dbReference type="EMBL" id="UINC01048928">
    <property type="protein sequence ID" value="SVB60066.1"/>
    <property type="molecule type" value="Genomic_DNA"/>
</dbReference>
<feature type="non-terminal residue" evidence="1">
    <location>
        <position position="72"/>
    </location>
</feature>
<dbReference type="InterPro" id="IPR036291">
    <property type="entry name" value="NAD(P)-bd_dom_sf"/>
</dbReference>
<reference evidence="1" key="1">
    <citation type="submission" date="2018-05" db="EMBL/GenBank/DDBJ databases">
        <authorList>
            <person name="Lanie J.A."/>
            <person name="Ng W.-L."/>
            <person name="Kazmierczak K.M."/>
            <person name="Andrzejewski T.M."/>
            <person name="Davidsen T.M."/>
            <person name="Wayne K.J."/>
            <person name="Tettelin H."/>
            <person name="Glass J.I."/>
            <person name="Rusch D."/>
            <person name="Podicherti R."/>
            <person name="Tsui H.-C.T."/>
            <person name="Winkler M.E."/>
        </authorList>
    </citation>
    <scope>NUCLEOTIDE SEQUENCE</scope>
</reference>
<protein>
    <recommendedName>
        <fullName evidence="2">Gfo/Idh/MocA-like oxidoreductase N-terminal domain-containing protein</fullName>
    </recommendedName>
</protein>
<dbReference type="Gene3D" id="3.40.50.720">
    <property type="entry name" value="NAD(P)-binding Rossmann-like Domain"/>
    <property type="match status" value="1"/>
</dbReference>
<accession>A0A382FAG2</accession>
<proteinExistence type="predicted"/>
<dbReference type="SUPFAM" id="SSF51735">
    <property type="entry name" value="NAD(P)-binding Rossmann-fold domains"/>
    <property type="match status" value="1"/>
</dbReference>
<name>A0A382FAG2_9ZZZZ</name>
<organism evidence="1">
    <name type="scientific">marine metagenome</name>
    <dbReference type="NCBI Taxonomy" id="408172"/>
    <lineage>
        <taxon>unclassified sequences</taxon>
        <taxon>metagenomes</taxon>
        <taxon>ecological metagenomes</taxon>
    </lineage>
</organism>
<dbReference type="AlphaFoldDB" id="A0A382FAG2"/>
<gene>
    <name evidence="1" type="ORF">METZ01_LOCUS212920</name>
</gene>
<feature type="non-terminal residue" evidence="1">
    <location>
        <position position="1"/>
    </location>
</feature>
<sequence length="72" mass="7919">VLVIGHGSIGSRHVEILKEMGFSVSVLSARKNLPVNTFHSLEDALSLDSPEYVVVANKTHEHYATLIHLVEL</sequence>